<dbReference type="InterPro" id="IPR001509">
    <property type="entry name" value="Epimerase_deHydtase"/>
</dbReference>
<protein>
    <submittedName>
        <fullName evidence="4">TIGR01777 family oxidoreductase</fullName>
    </submittedName>
</protein>
<comment type="similarity">
    <text evidence="1">Belongs to the NAD(P)-dependent epimerase/dehydratase family. SDR39U1 subfamily.</text>
</comment>
<dbReference type="EMBL" id="JBHTJF010000042">
    <property type="protein sequence ID" value="MFD0944504.1"/>
    <property type="molecule type" value="Genomic_DNA"/>
</dbReference>
<dbReference type="Pfam" id="PF01370">
    <property type="entry name" value="Epimerase"/>
    <property type="match status" value="1"/>
</dbReference>
<dbReference type="PANTHER" id="PTHR11092:SF0">
    <property type="entry name" value="EPIMERASE FAMILY PROTEIN SDR39U1"/>
    <property type="match status" value="1"/>
</dbReference>
<dbReference type="Pfam" id="PF08338">
    <property type="entry name" value="DUF1731"/>
    <property type="match status" value="1"/>
</dbReference>
<dbReference type="NCBIfam" id="TIGR01777">
    <property type="entry name" value="yfcH"/>
    <property type="match status" value="1"/>
</dbReference>
<evidence type="ECO:0000313" key="5">
    <source>
        <dbReference type="Proteomes" id="UP001596976"/>
    </source>
</evidence>
<dbReference type="RefSeq" id="WP_381014011.1">
    <property type="nucleotide sequence ID" value="NZ_JBHTJF010000042.1"/>
</dbReference>
<dbReference type="Proteomes" id="UP001596976">
    <property type="component" value="Unassembled WGS sequence"/>
</dbReference>
<evidence type="ECO:0000313" key="4">
    <source>
        <dbReference type="EMBL" id="MFD0944504.1"/>
    </source>
</evidence>
<name>A0ABW3H030_9BACL</name>
<reference evidence="5" key="1">
    <citation type="journal article" date="2019" name="Int. J. Syst. Evol. Microbiol.">
        <title>The Global Catalogue of Microorganisms (GCM) 10K type strain sequencing project: providing services to taxonomists for standard genome sequencing and annotation.</title>
        <authorList>
            <consortium name="The Broad Institute Genomics Platform"/>
            <consortium name="The Broad Institute Genome Sequencing Center for Infectious Disease"/>
            <person name="Wu L."/>
            <person name="Ma J."/>
        </authorList>
    </citation>
    <scope>NUCLEOTIDE SEQUENCE [LARGE SCALE GENOMIC DNA]</scope>
    <source>
        <strain evidence="5">CCUG 63563</strain>
    </source>
</reference>
<comment type="caution">
    <text evidence="4">The sequence shown here is derived from an EMBL/GenBank/DDBJ whole genome shotgun (WGS) entry which is preliminary data.</text>
</comment>
<dbReference type="InterPro" id="IPR036291">
    <property type="entry name" value="NAD(P)-bd_dom_sf"/>
</dbReference>
<feature type="domain" description="DUF1731" evidence="3">
    <location>
        <begin position="250"/>
        <end position="296"/>
    </location>
</feature>
<dbReference type="PANTHER" id="PTHR11092">
    <property type="entry name" value="SUGAR NUCLEOTIDE EPIMERASE RELATED"/>
    <property type="match status" value="1"/>
</dbReference>
<evidence type="ECO:0000256" key="1">
    <source>
        <dbReference type="ARBA" id="ARBA00009353"/>
    </source>
</evidence>
<proteinExistence type="inferred from homology"/>
<keyword evidence="5" id="KW-1185">Reference proteome</keyword>
<feature type="domain" description="NAD-dependent epimerase/dehydratase" evidence="2">
    <location>
        <begin position="3"/>
        <end position="128"/>
    </location>
</feature>
<dbReference type="SUPFAM" id="SSF51735">
    <property type="entry name" value="NAD(P)-binding Rossmann-fold domains"/>
    <property type="match status" value="1"/>
</dbReference>
<evidence type="ECO:0000259" key="2">
    <source>
        <dbReference type="Pfam" id="PF01370"/>
    </source>
</evidence>
<evidence type="ECO:0000259" key="3">
    <source>
        <dbReference type="Pfam" id="PF08338"/>
    </source>
</evidence>
<dbReference type="InterPro" id="IPR013549">
    <property type="entry name" value="DUF1731"/>
</dbReference>
<dbReference type="Gene3D" id="3.40.50.720">
    <property type="entry name" value="NAD(P)-binding Rossmann-like Domain"/>
    <property type="match status" value="1"/>
</dbReference>
<dbReference type="InterPro" id="IPR010099">
    <property type="entry name" value="SDR39U1"/>
</dbReference>
<gene>
    <name evidence="4" type="ORF">ACFQ0V_12185</name>
</gene>
<organism evidence="4 5">
    <name type="scientific">Savagea faecisuis</name>
    <dbReference type="NCBI Taxonomy" id="1274803"/>
    <lineage>
        <taxon>Bacteria</taxon>
        <taxon>Bacillati</taxon>
        <taxon>Bacillota</taxon>
        <taxon>Bacilli</taxon>
        <taxon>Bacillales</taxon>
        <taxon>Caryophanaceae</taxon>
        <taxon>Savagea</taxon>
    </lineage>
</organism>
<sequence>MHIAIAGGSGLVGNALQNLWEDEHDITVLTRQPSMKKNGVRYVQWLSDRKQTIEELSSVDVFINLAGKSINDGRWSDDDKKVILESRLQASEELVSIIQEMDTKPKLVLQASAVGVYHTSETTRYTEQSDTSGDEFLQRVVHQWEAALKPLQSLNIRTAFTRFGVILSDQGGAFPLMTLPYKFGVGGKVGKGTQWISWIHLDDVVRGIDYIVQDDQLEGVFNFTAPFPIQMDAFGKLIGEALHRPHLFPVPAPLLKVVLGDKHILVTKGQYVEPARLLQTSFTFKYPTAKEAIDAILTDFRKKSPILKECEGANSTNE</sequence>
<accession>A0ABW3H030</accession>